<dbReference type="InParanoid" id="G8JPY2"/>
<dbReference type="InterPro" id="IPR000504">
    <property type="entry name" value="RRM_dom"/>
</dbReference>
<evidence type="ECO:0000313" key="7">
    <source>
        <dbReference type="Proteomes" id="UP000006790"/>
    </source>
</evidence>
<feature type="compositionally biased region" description="Acidic residues" evidence="4">
    <location>
        <begin position="54"/>
        <end position="72"/>
    </location>
</feature>
<protein>
    <recommendedName>
        <fullName evidence="5">RRM domain-containing protein</fullName>
    </recommendedName>
</protein>
<dbReference type="InterPro" id="IPR012677">
    <property type="entry name" value="Nucleotide-bd_a/b_plait_sf"/>
</dbReference>
<keyword evidence="2 3" id="KW-0694">RNA-binding</keyword>
<dbReference type="InterPro" id="IPR035979">
    <property type="entry name" value="RBD_domain_sf"/>
</dbReference>
<dbReference type="GO" id="GO:0006417">
    <property type="term" value="P:regulation of translation"/>
    <property type="evidence" value="ECO:0007669"/>
    <property type="project" value="UniProtKB-ARBA"/>
</dbReference>
<evidence type="ECO:0000313" key="6">
    <source>
        <dbReference type="EMBL" id="AET38445.1"/>
    </source>
</evidence>
<dbReference type="HOGENOM" id="CLU_020939_0_0_1"/>
<evidence type="ECO:0000259" key="5">
    <source>
        <dbReference type="PROSITE" id="PS50102"/>
    </source>
</evidence>
<dbReference type="Proteomes" id="UP000006790">
    <property type="component" value="Chromosome 2"/>
</dbReference>
<feature type="domain" description="RRM" evidence="5">
    <location>
        <begin position="329"/>
        <end position="405"/>
    </location>
</feature>
<dbReference type="CDD" id="cd21602">
    <property type="entry name" value="RRM2_PES4_MIP6"/>
    <property type="match status" value="1"/>
</dbReference>
<accession>G8JPY2</accession>
<dbReference type="RefSeq" id="XP_003645262.1">
    <property type="nucleotide sequence ID" value="XM_003645214.1"/>
</dbReference>
<dbReference type="KEGG" id="erc:Ecym_2746"/>
<dbReference type="GO" id="GO:0003729">
    <property type="term" value="F:mRNA binding"/>
    <property type="evidence" value="ECO:0007669"/>
    <property type="project" value="TreeGrafter"/>
</dbReference>
<dbReference type="OMA" id="WAFVTYK"/>
<dbReference type="Pfam" id="PF00076">
    <property type="entry name" value="RRM_1"/>
    <property type="match status" value="3"/>
</dbReference>
<feature type="compositionally biased region" description="Low complexity" evidence="4">
    <location>
        <begin position="85"/>
        <end position="95"/>
    </location>
</feature>
<dbReference type="GO" id="GO:0043934">
    <property type="term" value="P:sporulation"/>
    <property type="evidence" value="ECO:0007669"/>
    <property type="project" value="UniProtKB-ARBA"/>
</dbReference>
<dbReference type="SMART" id="SM00360">
    <property type="entry name" value="RRM"/>
    <property type="match status" value="4"/>
</dbReference>
<organism evidence="6 7">
    <name type="scientific">Eremothecium cymbalariae (strain CBS 270.75 / DBVPG 7215 / KCTC 17166 / NRRL Y-17582)</name>
    <name type="common">Yeast</name>
    <dbReference type="NCBI Taxonomy" id="931890"/>
    <lineage>
        <taxon>Eukaryota</taxon>
        <taxon>Fungi</taxon>
        <taxon>Dikarya</taxon>
        <taxon>Ascomycota</taxon>
        <taxon>Saccharomycotina</taxon>
        <taxon>Saccharomycetes</taxon>
        <taxon>Saccharomycetales</taxon>
        <taxon>Saccharomycetaceae</taxon>
        <taxon>Eremothecium</taxon>
    </lineage>
</organism>
<evidence type="ECO:0000256" key="2">
    <source>
        <dbReference type="ARBA" id="ARBA00022884"/>
    </source>
</evidence>
<evidence type="ECO:0000256" key="4">
    <source>
        <dbReference type="SAM" id="MobiDB-lite"/>
    </source>
</evidence>
<dbReference type="eggNOG" id="KOG0123">
    <property type="taxonomic scope" value="Eukaryota"/>
</dbReference>
<dbReference type="EMBL" id="CP002498">
    <property type="protein sequence ID" value="AET38445.1"/>
    <property type="molecule type" value="Genomic_DNA"/>
</dbReference>
<reference evidence="7" key="1">
    <citation type="journal article" date="2012" name="G3 (Bethesda)">
        <title>Pichia sorbitophila, an interspecies yeast hybrid reveals early steps of genome resolution following polyploidization.</title>
        <authorList>
            <person name="Leh Louis V."/>
            <person name="Despons L."/>
            <person name="Friedrich A."/>
            <person name="Martin T."/>
            <person name="Durrens P."/>
            <person name="Casaregola S."/>
            <person name="Neuveglise C."/>
            <person name="Fairhead C."/>
            <person name="Marck C."/>
            <person name="Cruz J.A."/>
            <person name="Straub M.L."/>
            <person name="Kugler V."/>
            <person name="Sacerdot C."/>
            <person name="Uzunov Z."/>
            <person name="Thierry A."/>
            <person name="Weiss S."/>
            <person name="Bleykasten C."/>
            <person name="De Montigny J."/>
            <person name="Jacques N."/>
            <person name="Jung P."/>
            <person name="Lemaire M."/>
            <person name="Mallet S."/>
            <person name="Morel G."/>
            <person name="Richard G.F."/>
            <person name="Sarkar A."/>
            <person name="Savel G."/>
            <person name="Schacherer J."/>
            <person name="Seret M.L."/>
            <person name="Talla E."/>
            <person name="Samson G."/>
            <person name="Jubin C."/>
            <person name="Poulain J."/>
            <person name="Vacherie B."/>
            <person name="Barbe V."/>
            <person name="Pelletier E."/>
            <person name="Sherman D.J."/>
            <person name="Westhof E."/>
            <person name="Weissenbach J."/>
            <person name="Baret P.V."/>
            <person name="Wincker P."/>
            <person name="Gaillardin C."/>
            <person name="Dujon B."/>
            <person name="Souciet J.L."/>
        </authorList>
    </citation>
    <scope>NUCLEOTIDE SEQUENCE [LARGE SCALE GENOMIC DNA]</scope>
    <source>
        <strain evidence="7">CBS 270.75 / DBVPG 7215 / KCTC 17166 / NRRL Y-17582</strain>
    </source>
</reference>
<dbReference type="SUPFAM" id="SSF54928">
    <property type="entry name" value="RNA-binding domain, RBD"/>
    <property type="match status" value="2"/>
</dbReference>
<dbReference type="OrthoDB" id="1749473at2759"/>
<dbReference type="GeneID" id="11472014"/>
<feature type="domain" description="RRM" evidence="5">
    <location>
        <begin position="120"/>
        <end position="198"/>
    </location>
</feature>
<name>G8JPY2_ERECY</name>
<dbReference type="AlphaFoldDB" id="G8JPY2"/>
<dbReference type="CDD" id="cd21601">
    <property type="entry name" value="RRM1_PES4_MIP6"/>
    <property type="match status" value="1"/>
</dbReference>
<dbReference type="STRING" id="931890.G8JPY2"/>
<dbReference type="GO" id="GO:0010609">
    <property type="term" value="P:mRNA localization resulting in post-transcriptional regulation of gene expression"/>
    <property type="evidence" value="ECO:0007669"/>
    <property type="project" value="UniProtKB-ARBA"/>
</dbReference>
<feature type="region of interest" description="Disordered" evidence="4">
    <location>
        <begin position="51"/>
        <end position="107"/>
    </location>
</feature>
<dbReference type="CDD" id="cd21603">
    <property type="entry name" value="RRM3_PES4_MIP6"/>
    <property type="match status" value="1"/>
</dbReference>
<dbReference type="FunFam" id="3.30.70.330:FF:000889">
    <property type="entry name" value="Poly(A) binding protein"/>
    <property type="match status" value="1"/>
</dbReference>
<dbReference type="GO" id="GO:0005628">
    <property type="term" value="C:prospore membrane"/>
    <property type="evidence" value="ECO:0007669"/>
    <property type="project" value="UniProtKB-ARBA"/>
</dbReference>
<feature type="domain" description="RRM" evidence="5">
    <location>
        <begin position="208"/>
        <end position="276"/>
    </location>
</feature>
<dbReference type="GO" id="GO:0016070">
    <property type="term" value="P:RNA metabolic process"/>
    <property type="evidence" value="ECO:0007669"/>
    <property type="project" value="UniProtKB-ARBA"/>
</dbReference>
<dbReference type="InterPro" id="IPR050502">
    <property type="entry name" value="Euk_RNA-bind_prot"/>
</dbReference>
<keyword evidence="1" id="KW-0677">Repeat</keyword>
<dbReference type="Gene3D" id="3.30.70.330">
    <property type="match status" value="4"/>
</dbReference>
<sequence>MTSSEANSATPLNSISLNVQRQSNIQDKSMPHHSIANNIVKHVKITINNHDVLPGEEDDDEDDEDNKDEEGFTTDVAKVEKNESRSISSQSTSSSGTDGTDIVKLGRSKDSPTLTSKKLVALFIGDLDEKVTEKNLRDTFNKFDSFVSAKICIDSNTKKSLGYGYLNFSNEEDAERVIEEFNYIPIFGREVRIMPSLRNSFYRKNIGTNVFFSNLPLENLALTTRVFYDAFKKYGKILSCKLDRRKNIGFVYFEKDSSAKQAIAEYNGKQFYGNNILCGIHFDRNVRKSPEFEKRKARLEDMTLVKESLVMDNNQEIPSGSKMKGPHPNAVFIKNLPLNSDSDLLLDYFSQIGPVKSIFTSNVSKLNSAWAFITFKKGSDAQDAIDSLNHSQLLGRTIELSRAQKNFQSDIDAANAGTGNTGGSIKSADSEGSSSQHNSSYKLTVYLSSLSSICSEQFLQCFCAEERIKTKRISIRFYDEDTLTFSGFVQCQTRNDANRLFELLNDKLLGDSTVKASWKPSKEAKPINTAVTTVPTASHLKLQQSHKKATTPVNIRREPYIYRAPAPEYRGYNPLKNKLLQQQVLMAPMNVKAVVKDPNAKETLVALKKEVRRYIDFLKFPLATREQNLSIISKYILEVFYQNRVEAITRVLLMKQNHNYFERQFQEQVEESIAQLGLEGR</sequence>
<dbReference type="PROSITE" id="PS50102">
    <property type="entry name" value="RRM"/>
    <property type="match status" value="3"/>
</dbReference>
<dbReference type="FunCoup" id="G8JPY2">
    <property type="interactions" value="27"/>
</dbReference>
<feature type="region of interest" description="Disordered" evidence="4">
    <location>
        <begin position="412"/>
        <end position="436"/>
    </location>
</feature>
<evidence type="ECO:0000256" key="3">
    <source>
        <dbReference type="PROSITE-ProRule" id="PRU00176"/>
    </source>
</evidence>
<proteinExistence type="predicted"/>
<evidence type="ECO:0000256" key="1">
    <source>
        <dbReference type="ARBA" id="ARBA00022737"/>
    </source>
</evidence>
<keyword evidence="7" id="KW-1185">Reference proteome</keyword>
<dbReference type="PANTHER" id="PTHR48025:SF1">
    <property type="entry name" value="RRM DOMAIN-CONTAINING PROTEIN"/>
    <property type="match status" value="1"/>
</dbReference>
<dbReference type="FunFam" id="3.30.70.330:FF:000632">
    <property type="entry name" value="Poly(A) binding protein"/>
    <property type="match status" value="1"/>
</dbReference>
<gene>
    <name evidence="6" type="ordered locus">Ecym_2746</name>
</gene>
<dbReference type="CDD" id="cd21604">
    <property type="entry name" value="RRM4_PES4_MIP6"/>
    <property type="match status" value="1"/>
</dbReference>
<dbReference type="PANTHER" id="PTHR48025">
    <property type="entry name" value="OS02G0815200 PROTEIN"/>
    <property type="match status" value="1"/>
</dbReference>